<evidence type="ECO:0000259" key="6">
    <source>
        <dbReference type="PROSITE" id="PS50893"/>
    </source>
</evidence>
<evidence type="ECO:0000256" key="5">
    <source>
        <dbReference type="SAM" id="MobiDB-lite"/>
    </source>
</evidence>
<feature type="region of interest" description="Disordered" evidence="5">
    <location>
        <begin position="1"/>
        <end position="52"/>
    </location>
</feature>
<evidence type="ECO:0000256" key="3">
    <source>
        <dbReference type="ARBA" id="ARBA00022741"/>
    </source>
</evidence>
<accession>A0A948TGL5</accession>
<dbReference type="PROSITE" id="PS00211">
    <property type="entry name" value="ABC_TRANSPORTER_1"/>
    <property type="match status" value="1"/>
</dbReference>
<dbReference type="SUPFAM" id="SSF52540">
    <property type="entry name" value="P-loop containing nucleoside triphosphate hydrolases"/>
    <property type="match status" value="1"/>
</dbReference>
<evidence type="ECO:0000256" key="2">
    <source>
        <dbReference type="ARBA" id="ARBA00022448"/>
    </source>
</evidence>
<keyword evidence="4 7" id="KW-0067">ATP-binding</keyword>
<keyword evidence="3" id="KW-0547">Nucleotide-binding</keyword>
<reference evidence="7" key="2">
    <citation type="submission" date="2021-04" db="EMBL/GenBank/DDBJ databases">
        <authorList>
            <person name="Gilroy R."/>
        </authorList>
    </citation>
    <scope>NUCLEOTIDE SEQUENCE</scope>
    <source>
        <strain evidence="7">378</strain>
    </source>
</reference>
<comment type="similarity">
    <text evidence="1">Belongs to the ABC transporter superfamily.</text>
</comment>
<dbReference type="PROSITE" id="PS50893">
    <property type="entry name" value="ABC_TRANSPORTER_2"/>
    <property type="match status" value="1"/>
</dbReference>
<dbReference type="InterPro" id="IPR003593">
    <property type="entry name" value="AAA+_ATPase"/>
</dbReference>
<proteinExistence type="inferred from homology"/>
<dbReference type="AlphaFoldDB" id="A0A948TGL5"/>
<evidence type="ECO:0000256" key="4">
    <source>
        <dbReference type="ARBA" id="ARBA00022840"/>
    </source>
</evidence>
<gene>
    <name evidence="7" type="ORF">H9847_06750</name>
</gene>
<dbReference type="PANTHER" id="PTHR42788">
    <property type="entry name" value="TAURINE IMPORT ATP-BINDING PROTEIN-RELATED"/>
    <property type="match status" value="1"/>
</dbReference>
<dbReference type="Proteomes" id="UP000733611">
    <property type="component" value="Unassembled WGS sequence"/>
</dbReference>
<feature type="compositionally biased region" description="Polar residues" evidence="5">
    <location>
        <begin position="36"/>
        <end position="46"/>
    </location>
</feature>
<dbReference type="GO" id="GO:0005524">
    <property type="term" value="F:ATP binding"/>
    <property type="evidence" value="ECO:0007669"/>
    <property type="project" value="UniProtKB-KW"/>
</dbReference>
<comment type="caution">
    <text evidence="7">The sequence shown here is derived from an EMBL/GenBank/DDBJ whole genome shotgun (WGS) entry which is preliminary data.</text>
</comment>
<reference evidence="7" key="1">
    <citation type="journal article" date="2021" name="PeerJ">
        <title>Extensive microbial diversity within the chicken gut microbiome revealed by metagenomics and culture.</title>
        <authorList>
            <person name="Gilroy R."/>
            <person name="Ravi A."/>
            <person name="Getino M."/>
            <person name="Pursley I."/>
            <person name="Horton D.L."/>
            <person name="Alikhan N.F."/>
            <person name="Baker D."/>
            <person name="Gharbi K."/>
            <person name="Hall N."/>
            <person name="Watson M."/>
            <person name="Adriaenssens E.M."/>
            <person name="Foster-Nyarko E."/>
            <person name="Jarju S."/>
            <person name="Secka A."/>
            <person name="Antonio M."/>
            <person name="Oren A."/>
            <person name="Chaudhuri R.R."/>
            <person name="La Ragione R."/>
            <person name="Hildebrand F."/>
            <person name="Pallen M.J."/>
        </authorList>
    </citation>
    <scope>NUCLEOTIDE SEQUENCE</scope>
    <source>
        <strain evidence="7">378</strain>
    </source>
</reference>
<protein>
    <submittedName>
        <fullName evidence="7">ABC transporter ATP-binding protein</fullName>
    </submittedName>
</protein>
<evidence type="ECO:0000313" key="7">
    <source>
        <dbReference type="EMBL" id="MBU3844549.1"/>
    </source>
</evidence>
<dbReference type="GO" id="GO:0016887">
    <property type="term" value="F:ATP hydrolysis activity"/>
    <property type="evidence" value="ECO:0007669"/>
    <property type="project" value="InterPro"/>
</dbReference>
<evidence type="ECO:0000256" key="1">
    <source>
        <dbReference type="ARBA" id="ARBA00005417"/>
    </source>
</evidence>
<dbReference type="InterPro" id="IPR027417">
    <property type="entry name" value="P-loop_NTPase"/>
</dbReference>
<evidence type="ECO:0000313" key="8">
    <source>
        <dbReference type="Proteomes" id="UP000733611"/>
    </source>
</evidence>
<keyword evidence="2" id="KW-0813">Transport</keyword>
<organism evidence="7 8">
    <name type="scientific">Candidatus Anaerobiospirillum pullicola</name>
    <dbReference type="NCBI Taxonomy" id="2838451"/>
    <lineage>
        <taxon>Bacteria</taxon>
        <taxon>Pseudomonadati</taxon>
        <taxon>Pseudomonadota</taxon>
        <taxon>Gammaproteobacteria</taxon>
        <taxon>Aeromonadales</taxon>
        <taxon>Succinivibrionaceae</taxon>
        <taxon>Anaerobiospirillum</taxon>
    </lineage>
</organism>
<dbReference type="SMART" id="SM00382">
    <property type="entry name" value="AAA"/>
    <property type="match status" value="1"/>
</dbReference>
<name>A0A948TGL5_9GAMM</name>
<dbReference type="InterPro" id="IPR003439">
    <property type="entry name" value="ABC_transporter-like_ATP-bd"/>
</dbReference>
<dbReference type="EMBL" id="JAHLFE010000136">
    <property type="protein sequence ID" value="MBU3844549.1"/>
    <property type="molecule type" value="Genomic_DNA"/>
</dbReference>
<dbReference type="Pfam" id="PF00005">
    <property type="entry name" value="ABC_tran"/>
    <property type="match status" value="1"/>
</dbReference>
<dbReference type="InterPro" id="IPR050166">
    <property type="entry name" value="ABC_transporter_ATP-bind"/>
</dbReference>
<feature type="domain" description="ABC transporter" evidence="6">
    <location>
        <begin position="63"/>
        <end position="294"/>
    </location>
</feature>
<sequence>MISDNIKPSRQKETISDTNATGANSDTNATNNASSPMRSPSTSQPVLPQAADTAASTGTKPWLVLSHVHKQYSNAVSPVLQDVSLEIGQGEFCCILGKSGCGKSTLLRCIAGFEPFTGQISLEGKVQSKPNPDIIMVFQDFNQLFAWKTVRQNMLCAIKYNDRVTNKEESVALGYQLLKMVGLESYLDYYPHQLSGGMKQRAAIARALALRPKIMLMDEPFASLDAITRKHLQQELISLTAQTGTTVLFVTHNIQEALTLGDRLLVLAQGGQVVFNEPNSLPRPVKPSTPGFSEVWNQLSAMLDQ</sequence>
<dbReference type="PANTHER" id="PTHR42788:SF10">
    <property type="entry name" value="ABC TRANSPORTER ATP-BINDING PROTEIN"/>
    <property type="match status" value="1"/>
</dbReference>
<dbReference type="InterPro" id="IPR017871">
    <property type="entry name" value="ABC_transporter-like_CS"/>
</dbReference>
<feature type="compositionally biased region" description="Low complexity" evidence="5">
    <location>
        <begin position="17"/>
        <end position="35"/>
    </location>
</feature>
<dbReference type="Gene3D" id="3.40.50.300">
    <property type="entry name" value="P-loop containing nucleotide triphosphate hydrolases"/>
    <property type="match status" value="1"/>
</dbReference>